<dbReference type="GO" id="GO:0048476">
    <property type="term" value="C:Holliday junction resolvase complex"/>
    <property type="evidence" value="ECO:0007669"/>
    <property type="project" value="UniProtKB-UniRule"/>
</dbReference>
<keyword evidence="3 6" id="KW-0238">DNA-binding</keyword>
<dbReference type="SUPFAM" id="SSF50249">
    <property type="entry name" value="Nucleic acid-binding proteins"/>
    <property type="match status" value="1"/>
</dbReference>
<evidence type="ECO:0000313" key="9">
    <source>
        <dbReference type="Proteomes" id="UP000177199"/>
    </source>
</evidence>
<comment type="domain">
    <text evidence="6">Has three domains with a flexible linker between the domains II and III and assumes an 'L' shape. Domain III is highly mobile and contacts RuvB.</text>
</comment>
<dbReference type="InterPro" id="IPR011114">
    <property type="entry name" value="RuvA_C"/>
</dbReference>
<feature type="domain" description="Helix-hairpin-helix DNA-binding motif class 1" evidence="7">
    <location>
        <begin position="73"/>
        <end position="92"/>
    </location>
</feature>
<dbReference type="NCBIfam" id="TIGR00084">
    <property type="entry name" value="ruvA"/>
    <property type="match status" value="1"/>
</dbReference>
<keyword evidence="2 6" id="KW-0227">DNA damage</keyword>
<evidence type="ECO:0000256" key="5">
    <source>
        <dbReference type="ARBA" id="ARBA00023204"/>
    </source>
</evidence>
<dbReference type="Pfam" id="PF14520">
    <property type="entry name" value="HHH_5"/>
    <property type="match status" value="1"/>
</dbReference>
<comment type="subunit">
    <text evidence="6">Homotetramer. Forms an RuvA(8)-RuvB(12)-Holliday junction (HJ) complex. HJ DNA is sandwiched between 2 RuvA tetramers; dsDNA enters through RuvA and exits via RuvB. An RuvB hexamer assembles on each DNA strand where it exits the tetramer. Each RuvB hexamer is contacted by two RuvA subunits (via domain III) on 2 adjacent RuvB subunits; this complex drives branch migration. In the full resolvosome a probable DNA-RuvA(4)-RuvB(12)-RuvC(2) complex forms which resolves the HJ.</text>
</comment>
<comment type="function">
    <text evidence="6">The RuvA-RuvB-RuvC complex processes Holliday junction (HJ) DNA during genetic recombination and DNA repair, while the RuvA-RuvB complex plays an important role in the rescue of blocked DNA replication forks via replication fork reversal (RFR). RuvA specifically binds to HJ cruciform DNA, conferring on it an open structure. The RuvB hexamer acts as an ATP-dependent pump, pulling dsDNA into and through the RuvAB complex. HJ branch migration allows RuvC to scan DNA until it finds its consensus sequence, where it cleaves and resolves the cruciform DNA.</text>
</comment>
<keyword evidence="4 6" id="KW-0233">DNA recombination</keyword>
<dbReference type="GO" id="GO:0006281">
    <property type="term" value="P:DNA repair"/>
    <property type="evidence" value="ECO:0007669"/>
    <property type="project" value="UniProtKB-UniRule"/>
</dbReference>
<dbReference type="Proteomes" id="UP000177199">
    <property type="component" value="Unassembled WGS sequence"/>
</dbReference>
<evidence type="ECO:0000256" key="2">
    <source>
        <dbReference type="ARBA" id="ARBA00022763"/>
    </source>
</evidence>
<comment type="caution">
    <text evidence="6">Lacks conserved residue(s) required for the propagation of feature annotation.</text>
</comment>
<dbReference type="InterPro" id="IPR012340">
    <property type="entry name" value="NA-bd_OB-fold"/>
</dbReference>
<sequence length="195" mass="21429">MIGKIKGKLIDIEGNKGLIETASGLSYEVFLVPTIIKNNILGKSLELFTQLIVREDSQTLYGFTDKEQINIFKMLLSISGIGPKVAFGVISFSNSDDLTTAIKNNDIDFFTRVPGLGKKSALKIVVELSGKIESGFSISKIYMSEEDKLVLDALVSLGFKTEEARKIMINIPSNLPVEEKIKKGLQLGTTKKKKV</sequence>
<evidence type="ECO:0000256" key="3">
    <source>
        <dbReference type="ARBA" id="ARBA00023125"/>
    </source>
</evidence>
<evidence type="ECO:0000313" key="8">
    <source>
        <dbReference type="EMBL" id="OGK29761.1"/>
    </source>
</evidence>
<keyword evidence="5 6" id="KW-0234">DNA repair</keyword>
<evidence type="ECO:0000256" key="6">
    <source>
        <dbReference type="HAMAP-Rule" id="MF_00031"/>
    </source>
</evidence>
<comment type="similarity">
    <text evidence="6">Belongs to the RuvA family.</text>
</comment>
<dbReference type="SUPFAM" id="SSF47781">
    <property type="entry name" value="RuvA domain 2-like"/>
    <property type="match status" value="1"/>
</dbReference>
<reference evidence="8 9" key="1">
    <citation type="journal article" date="2016" name="Nat. Commun.">
        <title>Thousands of microbial genomes shed light on interconnected biogeochemical processes in an aquifer system.</title>
        <authorList>
            <person name="Anantharaman K."/>
            <person name="Brown C.T."/>
            <person name="Hug L.A."/>
            <person name="Sharon I."/>
            <person name="Castelle C.J."/>
            <person name="Probst A.J."/>
            <person name="Thomas B.C."/>
            <person name="Singh A."/>
            <person name="Wilkins M.J."/>
            <person name="Karaoz U."/>
            <person name="Brodie E.L."/>
            <person name="Williams K.H."/>
            <person name="Hubbard S.S."/>
            <person name="Banfield J.F."/>
        </authorList>
    </citation>
    <scope>NUCLEOTIDE SEQUENCE [LARGE SCALE GENOMIC DNA]</scope>
</reference>
<dbReference type="SMART" id="SM00278">
    <property type="entry name" value="HhH1"/>
    <property type="match status" value="2"/>
</dbReference>
<gene>
    <name evidence="6" type="primary">ruvA</name>
    <name evidence="8" type="ORF">A3F29_00720</name>
</gene>
<comment type="caution">
    <text evidence="8">The sequence shown here is derived from an EMBL/GenBank/DDBJ whole genome shotgun (WGS) entry which is preliminary data.</text>
</comment>
<accession>A0A1F7HES8</accession>
<dbReference type="CDD" id="cd14332">
    <property type="entry name" value="UBA_RuvA_C"/>
    <property type="match status" value="1"/>
</dbReference>
<dbReference type="HAMAP" id="MF_00031">
    <property type="entry name" value="DNA_HJ_migration_RuvA"/>
    <property type="match status" value="1"/>
</dbReference>
<evidence type="ECO:0000256" key="4">
    <source>
        <dbReference type="ARBA" id="ARBA00023172"/>
    </source>
</evidence>
<dbReference type="InterPro" id="IPR003583">
    <property type="entry name" value="Hlx-hairpin-Hlx_DNA-bd_motif"/>
</dbReference>
<evidence type="ECO:0000256" key="1">
    <source>
        <dbReference type="ARBA" id="ARBA00022490"/>
    </source>
</evidence>
<name>A0A1F7HES8_9BACT</name>
<keyword evidence="8" id="KW-0347">Helicase</keyword>
<dbReference type="AlphaFoldDB" id="A0A1F7HES8"/>
<keyword evidence="8" id="KW-0067">ATP-binding</keyword>
<dbReference type="GO" id="GO:0005737">
    <property type="term" value="C:cytoplasm"/>
    <property type="evidence" value="ECO:0007669"/>
    <property type="project" value="UniProtKB-SubCell"/>
</dbReference>
<dbReference type="Gene3D" id="2.40.50.140">
    <property type="entry name" value="Nucleic acid-binding proteins"/>
    <property type="match status" value="1"/>
</dbReference>
<organism evidence="8 9">
    <name type="scientific">Candidatus Roizmanbacteria bacterium RIFCSPHIGHO2_12_FULL_33_9</name>
    <dbReference type="NCBI Taxonomy" id="1802045"/>
    <lineage>
        <taxon>Bacteria</taxon>
        <taxon>Candidatus Roizmaniibacteriota</taxon>
    </lineage>
</organism>
<comment type="subcellular location">
    <subcellularLocation>
        <location evidence="6">Cytoplasm</location>
    </subcellularLocation>
</comment>
<dbReference type="Pfam" id="PF07499">
    <property type="entry name" value="RuvA_C"/>
    <property type="match status" value="1"/>
</dbReference>
<proteinExistence type="inferred from homology"/>
<dbReference type="EMBL" id="MFZV01000059">
    <property type="protein sequence ID" value="OGK29761.1"/>
    <property type="molecule type" value="Genomic_DNA"/>
</dbReference>
<dbReference type="GO" id="GO:0009379">
    <property type="term" value="C:Holliday junction helicase complex"/>
    <property type="evidence" value="ECO:0007669"/>
    <property type="project" value="InterPro"/>
</dbReference>
<dbReference type="InterPro" id="IPR013849">
    <property type="entry name" value="DNA_helicase_Holl-junc_RuvA_I"/>
</dbReference>
<dbReference type="InterPro" id="IPR010994">
    <property type="entry name" value="RuvA_2-like"/>
</dbReference>
<feature type="region of interest" description="Domain I" evidence="6">
    <location>
        <begin position="1"/>
        <end position="64"/>
    </location>
</feature>
<dbReference type="GO" id="GO:0005524">
    <property type="term" value="F:ATP binding"/>
    <property type="evidence" value="ECO:0007669"/>
    <property type="project" value="InterPro"/>
</dbReference>
<dbReference type="GO" id="GO:0006310">
    <property type="term" value="P:DNA recombination"/>
    <property type="evidence" value="ECO:0007669"/>
    <property type="project" value="UniProtKB-UniRule"/>
</dbReference>
<keyword evidence="8" id="KW-0378">Hydrolase</keyword>
<dbReference type="GO" id="GO:0000400">
    <property type="term" value="F:four-way junction DNA binding"/>
    <property type="evidence" value="ECO:0007669"/>
    <property type="project" value="UniProtKB-UniRule"/>
</dbReference>
<dbReference type="InterPro" id="IPR000085">
    <property type="entry name" value="RuvA"/>
</dbReference>
<protein>
    <recommendedName>
        <fullName evidence="6">Holliday junction branch migration complex subunit RuvA</fullName>
    </recommendedName>
</protein>
<dbReference type="Pfam" id="PF01330">
    <property type="entry name" value="RuvA_N"/>
    <property type="match status" value="1"/>
</dbReference>
<keyword evidence="1 6" id="KW-0963">Cytoplasm</keyword>
<feature type="region of interest" description="Domain III" evidence="6">
    <location>
        <begin position="148"/>
        <end position="195"/>
    </location>
</feature>
<dbReference type="Gene3D" id="1.10.150.20">
    <property type="entry name" value="5' to 3' exonuclease, C-terminal subdomain"/>
    <property type="match status" value="1"/>
</dbReference>
<evidence type="ECO:0000259" key="7">
    <source>
        <dbReference type="SMART" id="SM00278"/>
    </source>
</evidence>
<dbReference type="GO" id="GO:0009378">
    <property type="term" value="F:four-way junction helicase activity"/>
    <property type="evidence" value="ECO:0007669"/>
    <property type="project" value="InterPro"/>
</dbReference>
<feature type="domain" description="Helix-hairpin-helix DNA-binding motif class 1" evidence="7">
    <location>
        <begin position="108"/>
        <end position="127"/>
    </location>
</feature>
<keyword evidence="8" id="KW-0547">Nucleotide-binding</keyword>